<accession>A0A261VX96</accession>
<name>A0A261VX96_9BORD</name>
<keyword evidence="4" id="KW-1185">Reference proteome</keyword>
<dbReference type="RefSeq" id="WP_028355324.1">
    <property type="nucleotide sequence ID" value="NZ_NEVT01000004.1"/>
</dbReference>
<dbReference type="InterPro" id="IPR021719">
    <property type="entry name" value="Prot_inh_I78"/>
</dbReference>
<evidence type="ECO:0008006" key="5">
    <source>
        <dbReference type="Google" id="ProtNLM"/>
    </source>
</evidence>
<reference evidence="4" key="1">
    <citation type="submission" date="2017-05" db="EMBL/GenBank/DDBJ databases">
        <title>Complete and WGS of Bordetella genogroups.</title>
        <authorList>
            <person name="Spilker T."/>
            <person name="Lipuma J."/>
        </authorList>
    </citation>
    <scope>NUCLEOTIDE SEQUENCE [LARGE SCALE GENOMIC DNA]</scope>
    <source>
        <strain evidence="4">AU8256</strain>
    </source>
</reference>
<dbReference type="EMBL" id="NEVT01000004">
    <property type="protein sequence ID" value="OZI78427.1"/>
    <property type="molecule type" value="Genomic_DNA"/>
</dbReference>
<dbReference type="PANTHER" id="PTHR39600">
    <property type="entry name" value="PEPTIDASE INHIBITOR I78 FAMILY PROTEIN"/>
    <property type="match status" value="1"/>
</dbReference>
<keyword evidence="2" id="KW-0732">Signal</keyword>
<dbReference type="AlphaFoldDB" id="A0A261VX96"/>
<feature type="region of interest" description="Disordered" evidence="1">
    <location>
        <begin position="23"/>
        <end position="50"/>
    </location>
</feature>
<evidence type="ECO:0000256" key="1">
    <source>
        <dbReference type="SAM" id="MobiDB-lite"/>
    </source>
</evidence>
<protein>
    <recommendedName>
        <fullName evidence="5">Peptidase inhibitor I78 family protein</fullName>
    </recommendedName>
</protein>
<evidence type="ECO:0000256" key="2">
    <source>
        <dbReference type="SAM" id="SignalP"/>
    </source>
</evidence>
<dbReference type="PANTHER" id="PTHR39600:SF1">
    <property type="entry name" value="PEPTIDASE INHIBITOR I78 FAMILY PROTEIN"/>
    <property type="match status" value="1"/>
</dbReference>
<sequence length="113" mass="11452">MIRKLIPLLLVAGLTACATSGTQRAASSDAPAAGGAAAPSGGSAAGPGCDAQPVQDLVGTKYSESVADDARKRSHSGQLRVMRPGQVMTMEYNPDRLNLILDGGEAITALRCG</sequence>
<gene>
    <name evidence="3" type="ORF">CAL24_09950</name>
</gene>
<dbReference type="PROSITE" id="PS51257">
    <property type="entry name" value="PROKAR_LIPOPROTEIN"/>
    <property type="match status" value="1"/>
</dbReference>
<comment type="caution">
    <text evidence="3">The sequence shown here is derived from an EMBL/GenBank/DDBJ whole genome shotgun (WGS) entry which is preliminary data.</text>
</comment>
<proteinExistence type="predicted"/>
<dbReference type="Pfam" id="PF11720">
    <property type="entry name" value="Inhibitor_I78"/>
    <property type="match status" value="1"/>
</dbReference>
<evidence type="ECO:0000313" key="3">
    <source>
        <dbReference type="EMBL" id="OZI78427.1"/>
    </source>
</evidence>
<feature type="signal peptide" evidence="2">
    <location>
        <begin position="1"/>
        <end position="25"/>
    </location>
</feature>
<organism evidence="3 4">
    <name type="scientific">Bordetella genomosp. 2</name>
    <dbReference type="NCBI Taxonomy" id="1983456"/>
    <lineage>
        <taxon>Bacteria</taxon>
        <taxon>Pseudomonadati</taxon>
        <taxon>Pseudomonadota</taxon>
        <taxon>Betaproteobacteria</taxon>
        <taxon>Burkholderiales</taxon>
        <taxon>Alcaligenaceae</taxon>
        <taxon>Bordetella</taxon>
    </lineage>
</organism>
<feature type="compositionally biased region" description="Low complexity" evidence="1">
    <location>
        <begin position="25"/>
        <end position="48"/>
    </location>
</feature>
<feature type="chain" id="PRO_5011972263" description="Peptidase inhibitor I78 family protein" evidence="2">
    <location>
        <begin position="26"/>
        <end position="113"/>
    </location>
</feature>
<dbReference type="Proteomes" id="UP000215633">
    <property type="component" value="Unassembled WGS sequence"/>
</dbReference>
<evidence type="ECO:0000313" key="4">
    <source>
        <dbReference type="Proteomes" id="UP000215633"/>
    </source>
</evidence>
<dbReference type="Gene3D" id="3.30.10.10">
    <property type="entry name" value="Trypsin Inhibitor V, subunit A"/>
    <property type="match status" value="1"/>
</dbReference>